<dbReference type="KEGG" id="pif:PITG_12044"/>
<dbReference type="GeneID" id="9471012"/>
<dbReference type="eggNOG" id="ENOG502R8IM">
    <property type="taxonomic scope" value="Eukaryota"/>
</dbReference>
<evidence type="ECO:0000313" key="2">
    <source>
        <dbReference type="Proteomes" id="UP000006643"/>
    </source>
</evidence>
<dbReference type="RefSeq" id="XP_002901475.1">
    <property type="nucleotide sequence ID" value="XM_002901429.1"/>
</dbReference>
<proteinExistence type="predicted"/>
<dbReference type="OrthoDB" id="103823at2759"/>
<evidence type="ECO:0000313" key="1">
    <source>
        <dbReference type="EMBL" id="EEY59002.1"/>
    </source>
</evidence>
<reference evidence="2" key="1">
    <citation type="journal article" date="2009" name="Nature">
        <title>Genome sequence and analysis of the Irish potato famine pathogen Phytophthora infestans.</title>
        <authorList>
            <consortium name="The Broad Institute Genome Sequencing Platform"/>
            <person name="Haas B.J."/>
            <person name="Kamoun S."/>
            <person name="Zody M.C."/>
            <person name="Jiang R.H."/>
            <person name="Handsaker R.E."/>
            <person name="Cano L.M."/>
            <person name="Grabherr M."/>
            <person name="Kodira C.D."/>
            <person name="Raffaele S."/>
            <person name="Torto-Alalibo T."/>
            <person name="Bozkurt T.O."/>
            <person name="Ah-Fong A.M."/>
            <person name="Alvarado L."/>
            <person name="Anderson V.L."/>
            <person name="Armstrong M.R."/>
            <person name="Avrova A."/>
            <person name="Baxter L."/>
            <person name="Beynon J."/>
            <person name="Boevink P.C."/>
            <person name="Bollmann S.R."/>
            <person name="Bos J.I."/>
            <person name="Bulone V."/>
            <person name="Cai G."/>
            <person name="Cakir C."/>
            <person name="Carrington J.C."/>
            <person name="Chawner M."/>
            <person name="Conti L."/>
            <person name="Costanzo S."/>
            <person name="Ewan R."/>
            <person name="Fahlgren N."/>
            <person name="Fischbach M.A."/>
            <person name="Fugelstad J."/>
            <person name="Gilroy E.M."/>
            <person name="Gnerre S."/>
            <person name="Green P.J."/>
            <person name="Grenville-Briggs L.J."/>
            <person name="Griffith J."/>
            <person name="Grunwald N.J."/>
            <person name="Horn K."/>
            <person name="Horner N.R."/>
            <person name="Hu C.H."/>
            <person name="Huitema E."/>
            <person name="Jeong D.H."/>
            <person name="Jones A.M."/>
            <person name="Jones J.D."/>
            <person name="Jones R.W."/>
            <person name="Karlsson E.K."/>
            <person name="Kunjeti S.G."/>
            <person name="Lamour K."/>
            <person name="Liu Z."/>
            <person name="Ma L."/>
            <person name="Maclean D."/>
            <person name="Chibucos M.C."/>
            <person name="McDonald H."/>
            <person name="McWalters J."/>
            <person name="Meijer H.J."/>
            <person name="Morgan W."/>
            <person name="Morris P.F."/>
            <person name="Munro C.A."/>
            <person name="O'Neill K."/>
            <person name="Ospina-Giraldo M."/>
            <person name="Pinzon A."/>
            <person name="Pritchard L."/>
            <person name="Ramsahoye B."/>
            <person name="Ren Q."/>
            <person name="Restrepo S."/>
            <person name="Roy S."/>
            <person name="Sadanandom A."/>
            <person name="Savidor A."/>
            <person name="Schornack S."/>
            <person name="Schwartz D.C."/>
            <person name="Schumann U.D."/>
            <person name="Schwessinger B."/>
            <person name="Seyer L."/>
            <person name="Sharpe T."/>
            <person name="Silvar C."/>
            <person name="Song J."/>
            <person name="Studholme D.J."/>
            <person name="Sykes S."/>
            <person name="Thines M."/>
            <person name="van de Vondervoort P.J."/>
            <person name="Phuntumart V."/>
            <person name="Wawra S."/>
            <person name="Weide R."/>
            <person name="Win J."/>
            <person name="Young C."/>
            <person name="Zhou S."/>
            <person name="Fry W."/>
            <person name="Meyers B.C."/>
            <person name="van West P."/>
            <person name="Ristaino J."/>
            <person name="Govers F."/>
            <person name="Birch P.R."/>
            <person name="Whisson S.C."/>
            <person name="Judelson H.S."/>
            <person name="Nusbaum C."/>
        </authorList>
    </citation>
    <scope>NUCLEOTIDE SEQUENCE [LARGE SCALE GENOMIC DNA]</scope>
    <source>
        <strain evidence="2">T30-4</strain>
    </source>
</reference>
<gene>
    <name evidence="1" type="ORF">PITG_12044</name>
</gene>
<protein>
    <submittedName>
        <fullName evidence="1">Uncharacterized protein</fullName>
    </submittedName>
</protein>
<accession>D0NHS7</accession>
<name>D0NHS7_PHYIT</name>
<dbReference type="Proteomes" id="UP000006643">
    <property type="component" value="Unassembled WGS sequence"/>
</dbReference>
<dbReference type="HOGENOM" id="CLU_2676416_0_0_1"/>
<dbReference type="OMA" id="QGMQHYL"/>
<dbReference type="VEuPathDB" id="FungiDB:PITG_12044"/>
<organism evidence="1 2">
    <name type="scientific">Phytophthora infestans (strain T30-4)</name>
    <name type="common">Potato late blight agent</name>
    <dbReference type="NCBI Taxonomy" id="403677"/>
    <lineage>
        <taxon>Eukaryota</taxon>
        <taxon>Sar</taxon>
        <taxon>Stramenopiles</taxon>
        <taxon>Oomycota</taxon>
        <taxon>Peronosporomycetes</taxon>
        <taxon>Peronosporales</taxon>
        <taxon>Peronosporaceae</taxon>
        <taxon>Phytophthora</taxon>
    </lineage>
</organism>
<keyword evidence="2" id="KW-1185">Reference proteome</keyword>
<dbReference type="EMBL" id="DS028138">
    <property type="protein sequence ID" value="EEY59002.1"/>
    <property type="molecule type" value="Genomic_DNA"/>
</dbReference>
<dbReference type="AlphaFoldDB" id="D0NHS7"/>
<sequence>MVEYVRDGREVREAPPSVVQLGHGMLVEQGMQHYLLRRGEHERVKMLINDFTVFEAATKTKQKSTLTSAVRRLFG</sequence>
<dbReference type="InParanoid" id="D0NHS7"/>